<evidence type="ECO:0000313" key="4">
    <source>
        <dbReference type="Proteomes" id="UP000287374"/>
    </source>
</evidence>
<organism evidence="1 3">
    <name type="scientific">Legionella qingyii</name>
    <dbReference type="NCBI Taxonomy" id="2184757"/>
    <lineage>
        <taxon>Bacteria</taxon>
        <taxon>Pseudomonadati</taxon>
        <taxon>Pseudomonadota</taxon>
        <taxon>Gammaproteobacteria</taxon>
        <taxon>Legionellales</taxon>
        <taxon>Legionellaceae</taxon>
        <taxon>Legionella</taxon>
    </lineage>
</organism>
<dbReference type="Proteomes" id="UP000247152">
    <property type="component" value="Unassembled WGS sequence"/>
</dbReference>
<name>A0A317U5G2_9GAMM</name>
<dbReference type="Proteomes" id="UP000287374">
    <property type="component" value="Unassembled WGS sequence"/>
</dbReference>
<sequence>MQSRHFFTTPKILSKITVEMDDLAFTNDQFTALITDGVCTCIAFMIRGQYWDEELEEKINFCGLYHWSGFGYSNKNKDQLAQETFEDFLEGLRAEFNLFPHIPIDIISLRFIGGEKEEIDGDEITSHGTEAEVNSLTKIVQQYDFKGHFFNLHPDAIEHHHFLTSGNEFITITATPHTCEFYINSGIDEDLTYHPELGSP</sequence>
<dbReference type="AlphaFoldDB" id="A0A317U5G2"/>
<evidence type="ECO:0000313" key="2">
    <source>
        <dbReference type="EMBL" id="RUR24466.1"/>
    </source>
</evidence>
<dbReference type="EMBL" id="QHJG01000005">
    <property type="protein sequence ID" value="PWY56891.1"/>
    <property type="molecule type" value="Genomic_DNA"/>
</dbReference>
<dbReference type="RefSeq" id="WP_110141675.1">
    <property type="nucleotide sequence ID" value="NZ_QHJG01000005.1"/>
</dbReference>
<dbReference type="EMBL" id="RZGX01000005">
    <property type="protein sequence ID" value="RUR24466.1"/>
    <property type="molecule type" value="Genomic_DNA"/>
</dbReference>
<accession>A0A317U5G2</accession>
<gene>
    <name evidence="1" type="ORF">DGG96_03995</name>
    <name evidence="2" type="ORF">ELY20_05240</name>
</gene>
<dbReference type="OrthoDB" id="5638932at2"/>
<proteinExistence type="predicted"/>
<protein>
    <submittedName>
        <fullName evidence="1">Uncharacterized protein</fullName>
    </submittedName>
</protein>
<reference evidence="1 3" key="1">
    <citation type="submission" date="2018-05" db="EMBL/GenBank/DDBJ databases">
        <title>Legionella qingyii sp.nov., whole genome shotgun sequence.</title>
        <authorList>
            <person name="Wu H."/>
            <person name="Zhu Q."/>
            <person name="Hu C."/>
        </authorList>
    </citation>
    <scope>NUCLEOTIDE SEQUENCE [LARGE SCALE GENOMIC DNA]</scope>
    <source>
        <strain evidence="1 3">HEB18</strain>
    </source>
</reference>
<keyword evidence="4" id="KW-1185">Reference proteome</keyword>
<comment type="caution">
    <text evidence="1">The sequence shown here is derived from an EMBL/GenBank/DDBJ whole genome shotgun (WGS) entry which is preliminary data.</text>
</comment>
<evidence type="ECO:0000313" key="3">
    <source>
        <dbReference type="Proteomes" id="UP000247152"/>
    </source>
</evidence>
<reference evidence="2 4" key="2">
    <citation type="submission" date="2018-12" db="EMBL/GenBank/DDBJ databases">
        <title>Legionella sp,whole genome shotgun sequence.</title>
        <authorList>
            <person name="Wu H."/>
        </authorList>
    </citation>
    <scope>NUCLEOTIDE SEQUENCE [LARGE SCALE GENOMIC DNA]</scope>
    <source>
        <strain evidence="2">Km489</strain>
        <strain evidence="4">km489</strain>
    </source>
</reference>
<evidence type="ECO:0000313" key="1">
    <source>
        <dbReference type="EMBL" id="PWY56891.1"/>
    </source>
</evidence>